<dbReference type="SUPFAM" id="SSF50978">
    <property type="entry name" value="WD40 repeat-like"/>
    <property type="match status" value="1"/>
</dbReference>
<sequence>MKFEFDLLKQKEISILSGSSKPLIVASNYRFTILYCEDKRILIYDNEENHLNEFQHQEIDNSKIKFISISPKGEFFSLCVTNKIFLIDAIHKQILYKIDISFDEQNSDGDEIVIEDCQFIDHYIFVAVFSNNMMRKFTIFNGTLGFAVLQNDYHDLSNKISKIVPTSTELTQSIVVGLLSNNQILVFDITNDEFSKIANIDVENCSTAYLSIETDSYKVAFIESNNLFIKEIHNDTINDLCTIQLKDNNITGVSFLTKSLILTISSENQISIYSMLDKELKNCVNIEGDFYLTNNSILSYTSNGKYTLFNLCSFNEILSQYQSKKLIKEGIELCRFVYNDENFVELYDLLPNNHSEKISAIQNEVSELLILYFTEEENILEVIEIAVSFNLCDFLQEMIPKTFPSSLSQVIKEMIKYDPTAQKMYYAPKFIDLICDAHNDLNCDEVKNFLLSLPANLLSTEYYTKILTYSQKINSPSFAGDLMVKINSPLKALSLYEMSGDNEKIFDILKEFSSPSIINWLFAHKNYEFPRLSLIVKSNSIFLLKKILNSQKIPFSKDLMINALLMTFSNEKVTGKSQFFKELESFIIKCDSIKKFSQNSLEYLTKKIFTDDYSQPDTREILLLKLLNLNVFPDEVSGLLYKKCSLFGFKEAKDYISNTNRYSGYILEDKINECSSNTIDWISFIYREDTKEFIEKVIIEKIDSILCLKDHHLLLSILPHDFIQKLIDEIKTPDLRFYFIHLIISEDLIVLICPYFIESLPFLSKFYKNDIFQVIKSGLFDDVHLLLNECDRLFLYDCCCQICVMNKLTENIENYLPNLILIDWKQKELILESTTLIFMNKSNHDYFDLIATTFAQLIEKERDDFEYLLNLYHEICEISLQNVGFCKVLQITREMFPVVGPDHYQQIIKSVLTCHKLNPDNLLELENNINSSQVPLASKHSICGSCKMPLFIEGIGIFTFECGHAVHNLGYCANEFKECPICCQKS</sequence>
<organism evidence="1 2">
    <name type="scientific">Tritrichomonas foetus</name>
    <dbReference type="NCBI Taxonomy" id="1144522"/>
    <lineage>
        <taxon>Eukaryota</taxon>
        <taxon>Metamonada</taxon>
        <taxon>Parabasalia</taxon>
        <taxon>Tritrichomonadida</taxon>
        <taxon>Tritrichomonadidae</taxon>
        <taxon>Tritrichomonas</taxon>
    </lineage>
</organism>
<gene>
    <name evidence="1" type="ORF">TRFO_11521</name>
</gene>
<dbReference type="InterPro" id="IPR036322">
    <property type="entry name" value="WD40_repeat_dom_sf"/>
</dbReference>
<dbReference type="RefSeq" id="XP_068346885.1">
    <property type="nucleotide sequence ID" value="XM_068496085.1"/>
</dbReference>
<evidence type="ECO:0000313" key="1">
    <source>
        <dbReference type="EMBL" id="OHS93748.1"/>
    </source>
</evidence>
<name>A0A1J4J948_9EUKA</name>
<dbReference type="Proteomes" id="UP000179807">
    <property type="component" value="Unassembled WGS sequence"/>
</dbReference>
<dbReference type="VEuPathDB" id="TrichDB:TRFO_11521"/>
<dbReference type="EMBL" id="MLAK01001371">
    <property type="protein sequence ID" value="OHS93748.1"/>
    <property type="molecule type" value="Genomic_DNA"/>
</dbReference>
<protein>
    <submittedName>
        <fullName evidence="1">Uncharacterized protein</fullName>
    </submittedName>
</protein>
<dbReference type="GeneID" id="94830789"/>
<proteinExistence type="predicted"/>
<evidence type="ECO:0000313" key="2">
    <source>
        <dbReference type="Proteomes" id="UP000179807"/>
    </source>
</evidence>
<keyword evidence="2" id="KW-1185">Reference proteome</keyword>
<reference evidence="1" key="1">
    <citation type="submission" date="2016-10" db="EMBL/GenBank/DDBJ databases">
        <authorList>
            <person name="Benchimol M."/>
            <person name="Almeida L.G."/>
            <person name="Vasconcelos A.T."/>
            <person name="Perreira-Neves A."/>
            <person name="Rosa I.A."/>
            <person name="Tasca T."/>
            <person name="Bogo M.R."/>
            <person name="de Souza W."/>
        </authorList>
    </citation>
    <scope>NUCLEOTIDE SEQUENCE [LARGE SCALE GENOMIC DNA]</scope>
    <source>
        <strain evidence="1">K</strain>
    </source>
</reference>
<accession>A0A1J4J948</accession>
<comment type="caution">
    <text evidence="1">The sequence shown here is derived from an EMBL/GenBank/DDBJ whole genome shotgun (WGS) entry which is preliminary data.</text>
</comment>
<dbReference type="AlphaFoldDB" id="A0A1J4J948"/>